<keyword evidence="12" id="KW-1185">Reference proteome</keyword>
<dbReference type="InterPro" id="IPR037104">
    <property type="entry name" value="Annexin_sf"/>
</dbReference>
<dbReference type="GO" id="GO:0005576">
    <property type="term" value="C:extracellular region"/>
    <property type="evidence" value="ECO:0007669"/>
    <property type="project" value="UniProtKB-SubCell"/>
</dbReference>
<dbReference type="PROSITE" id="PS00223">
    <property type="entry name" value="ANNEXIN_1"/>
    <property type="match status" value="1"/>
</dbReference>
<evidence type="ECO:0000256" key="7">
    <source>
        <dbReference type="ARBA" id="ARBA00022837"/>
    </source>
</evidence>
<gene>
    <name evidence="11" type="primary">ANXA13_3</name>
    <name evidence="11" type="ORF">Ciccas_008964</name>
</gene>
<comment type="similarity">
    <text evidence="2 10">Belongs to the annexin family.</text>
</comment>
<evidence type="ECO:0000256" key="10">
    <source>
        <dbReference type="RuleBase" id="RU003540"/>
    </source>
</evidence>
<proteinExistence type="inferred from homology"/>
<dbReference type="SUPFAM" id="SSF47874">
    <property type="entry name" value="Annexin"/>
    <property type="match status" value="1"/>
</dbReference>
<evidence type="ECO:0000256" key="6">
    <source>
        <dbReference type="ARBA" id="ARBA00022737"/>
    </source>
</evidence>
<dbReference type="InterPro" id="IPR018252">
    <property type="entry name" value="Annexin_repeat_CS"/>
</dbReference>
<keyword evidence="5" id="KW-0479">Metal-binding</keyword>
<dbReference type="AlphaFoldDB" id="A0ABD2PYD7"/>
<dbReference type="GO" id="GO:0046872">
    <property type="term" value="F:metal ion binding"/>
    <property type="evidence" value="ECO:0007669"/>
    <property type="project" value="UniProtKB-KW"/>
</dbReference>
<keyword evidence="8 10" id="KW-0041">Annexin</keyword>
<evidence type="ECO:0000256" key="9">
    <source>
        <dbReference type="ARBA" id="ARBA00023302"/>
    </source>
</evidence>
<evidence type="ECO:0000256" key="1">
    <source>
        <dbReference type="ARBA" id="ARBA00004613"/>
    </source>
</evidence>
<dbReference type="InterPro" id="IPR018502">
    <property type="entry name" value="Annexin_repeat"/>
</dbReference>
<keyword evidence="9 10" id="KW-0111">Calcium/phospholipid-binding</keyword>
<dbReference type="SMART" id="SM00335">
    <property type="entry name" value="ANX"/>
    <property type="match status" value="4"/>
</dbReference>
<name>A0ABD2PYD7_9PLAT</name>
<dbReference type="GO" id="GO:0005544">
    <property type="term" value="F:calcium-dependent phospholipid binding"/>
    <property type="evidence" value="ECO:0007669"/>
    <property type="project" value="UniProtKB-KW"/>
</dbReference>
<dbReference type="EMBL" id="JBJKFK010001698">
    <property type="protein sequence ID" value="KAL3312443.1"/>
    <property type="molecule type" value="Genomic_DNA"/>
</dbReference>
<evidence type="ECO:0000256" key="2">
    <source>
        <dbReference type="ARBA" id="ARBA00007831"/>
    </source>
</evidence>
<keyword evidence="7 10" id="KW-0106">Calcium</keyword>
<dbReference type="InterPro" id="IPR001464">
    <property type="entry name" value="Annexin"/>
</dbReference>
<comment type="subunit">
    <text evidence="3">Homodimer.</text>
</comment>
<evidence type="ECO:0000256" key="3">
    <source>
        <dbReference type="ARBA" id="ARBA00011738"/>
    </source>
</evidence>
<dbReference type="FunFam" id="1.10.220.10:FF:000002">
    <property type="entry name" value="Annexin"/>
    <property type="match status" value="1"/>
</dbReference>
<evidence type="ECO:0000256" key="5">
    <source>
        <dbReference type="ARBA" id="ARBA00022723"/>
    </source>
</evidence>
<comment type="subcellular location">
    <subcellularLocation>
        <location evidence="1">Secreted</location>
    </subcellularLocation>
</comment>
<evidence type="ECO:0000256" key="4">
    <source>
        <dbReference type="ARBA" id="ARBA00022525"/>
    </source>
</evidence>
<dbReference type="Proteomes" id="UP001626550">
    <property type="component" value="Unassembled WGS sequence"/>
</dbReference>
<comment type="caution">
    <text evidence="11">The sequence shown here is derived from an EMBL/GenBank/DDBJ whole genome shotgun (WGS) entry which is preliminary data.</text>
</comment>
<evidence type="ECO:0000256" key="8">
    <source>
        <dbReference type="ARBA" id="ARBA00023216"/>
    </source>
</evidence>
<organism evidence="11 12">
    <name type="scientific">Cichlidogyrus casuarinus</name>
    <dbReference type="NCBI Taxonomy" id="1844966"/>
    <lineage>
        <taxon>Eukaryota</taxon>
        <taxon>Metazoa</taxon>
        <taxon>Spiralia</taxon>
        <taxon>Lophotrochozoa</taxon>
        <taxon>Platyhelminthes</taxon>
        <taxon>Monogenea</taxon>
        <taxon>Monopisthocotylea</taxon>
        <taxon>Dactylogyridea</taxon>
        <taxon>Ancyrocephalidae</taxon>
        <taxon>Cichlidogyrus</taxon>
    </lineage>
</organism>
<keyword evidence="6 10" id="KW-0677">Repeat</keyword>
<accession>A0ABD2PYD7</accession>
<dbReference type="PROSITE" id="PS51897">
    <property type="entry name" value="ANNEXIN_2"/>
    <property type="match status" value="4"/>
</dbReference>
<dbReference type="Gene3D" id="1.10.220.10">
    <property type="entry name" value="Annexin"/>
    <property type="match status" value="4"/>
</dbReference>
<protein>
    <recommendedName>
        <fullName evidence="10">Annexin</fullName>
    </recommendedName>
</protein>
<evidence type="ECO:0000313" key="12">
    <source>
        <dbReference type="Proteomes" id="UP001626550"/>
    </source>
</evidence>
<keyword evidence="4" id="KW-0964">Secreted</keyword>
<dbReference type="PANTHER" id="PTHR10502">
    <property type="entry name" value="ANNEXIN"/>
    <property type="match status" value="1"/>
</dbReference>
<dbReference type="Pfam" id="PF00191">
    <property type="entry name" value="Annexin"/>
    <property type="match status" value="4"/>
</dbReference>
<dbReference type="PANTHER" id="PTHR10502:SF102">
    <property type="entry name" value="ANNEXIN B11"/>
    <property type="match status" value="1"/>
</dbReference>
<dbReference type="PRINTS" id="PR00196">
    <property type="entry name" value="ANNEXIN"/>
</dbReference>
<reference evidence="11 12" key="1">
    <citation type="submission" date="2024-11" db="EMBL/GenBank/DDBJ databases">
        <title>Adaptive evolution of stress response genes in parasites aligns with host niche diversity.</title>
        <authorList>
            <person name="Hahn C."/>
            <person name="Resl P."/>
        </authorList>
    </citation>
    <scope>NUCLEOTIDE SEQUENCE [LARGE SCALE GENOMIC DNA]</scope>
    <source>
        <strain evidence="11">EGGRZ-B1_66</strain>
        <tissue evidence="11">Body</tissue>
    </source>
</reference>
<dbReference type="FunFam" id="1.10.220.10:FF:000005">
    <property type="entry name" value="Annexin"/>
    <property type="match status" value="1"/>
</dbReference>
<sequence length="356" mass="39035">MTTLLSELGPNGEVFKPSIRKSPGFDAEEDAKMIEKACAGAGTDEKAINAILGKRTWSERKEIAVQYKTMYGQDIEARLKGELSSDYRKLVLALLRGPTKHLAYCCYKAIKGAGTDEQTLIDILACSTNAEIEEIKEAYQETVARNLEKDVKNDCSGLFKRILVSLLQANRDEPNPAMMRQVGTKGVQILFDQDKATEQAMELHKAGEKMWGTDESVFLEILLKQSVWQIAAIDLSYQKIAGHSITKAIEKELSGDACKALVAIVSSCLDRPGSFAKMLHKSMAGLGTNDDKLIRVIASRADVSVHSQSILTELQIDLATIAEAYLGLYTKTLASDVKGDTSGDYQHLLLTILGEI</sequence>
<dbReference type="FunFam" id="1.10.220.10:FF:000003">
    <property type="entry name" value="Annexin"/>
    <property type="match status" value="1"/>
</dbReference>
<evidence type="ECO:0000313" key="11">
    <source>
        <dbReference type="EMBL" id="KAL3312443.1"/>
    </source>
</evidence>
<comment type="domain">
    <text evidence="10">A pair of annexin repeats may form one binding site for calcium and phospholipid.</text>
</comment>